<dbReference type="Proteomes" id="UP000292423">
    <property type="component" value="Unassembled WGS sequence"/>
</dbReference>
<gene>
    <name evidence="9" type="ORF">EV700_2672</name>
</gene>
<dbReference type="AlphaFoldDB" id="A0A4Q7YN87"/>
<evidence type="ECO:0000259" key="7">
    <source>
        <dbReference type="PROSITE" id="PS50109"/>
    </source>
</evidence>
<dbReference type="InterPro" id="IPR003594">
    <property type="entry name" value="HATPase_dom"/>
</dbReference>
<dbReference type="SMART" id="SM00448">
    <property type="entry name" value="REC"/>
    <property type="match status" value="2"/>
</dbReference>
<feature type="modified residue" description="4-aspartylphosphate" evidence="5">
    <location>
        <position position="638"/>
    </location>
</feature>
<proteinExistence type="predicted"/>
<comment type="caution">
    <text evidence="9">The sequence shown here is derived from an EMBL/GenBank/DDBJ whole genome shotgun (WGS) entry which is preliminary data.</text>
</comment>
<dbReference type="SMART" id="SM00388">
    <property type="entry name" value="HisKA"/>
    <property type="match status" value="1"/>
</dbReference>
<dbReference type="SUPFAM" id="SSF47384">
    <property type="entry name" value="Homodimeric domain of signal transducing histidine kinase"/>
    <property type="match status" value="1"/>
</dbReference>
<dbReference type="SUPFAM" id="SSF52172">
    <property type="entry name" value="CheY-like"/>
    <property type="match status" value="2"/>
</dbReference>
<feature type="domain" description="Histidine kinase" evidence="7">
    <location>
        <begin position="207"/>
        <end position="424"/>
    </location>
</feature>
<dbReference type="GO" id="GO:0071474">
    <property type="term" value="P:cellular hyperosmotic response"/>
    <property type="evidence" value="ECO:0007669"/>
    <property type="project" value="TreeGrafter"/>
</dbReference>
<dbReference type="Gene3D" id="3.40.50.2300">
    <property type="match status" value="2"/>
</dbReference>
<keyword evidence="9" id="KW-0808">Transferase</keyword>
<dbReference type="SUPFAM" id="SSF55874">
    <property type="entry name" value="ATPase domain of HSP90 chaperone/DNA topoisomerase II/histidine kinase"/>
    <property type="match status" value="1"/>
</dbReference>
<feature type="transmembrane region" description="Helical" evidence="6">
    <location>
        <begin position="130"/>
        <end position="147"/>
    </location>
</feature>
<keyword evidence="6" id="KW-0472">Membrane</keyword>
<feature type="modified residue" description="4-aspartylphosphate" evidence="5">
    <location>
        <position position="498"/>
    </location>
</feature>
<dbReference type="Pfam" id="PF00072">
    <property type="entry name" value="Response_reg"/>
    <property type="match status" value="2"/>
</dbReference>
<keyword evidence="6" id="KW-1133">Transmembrane helix</keyword>
<dbReference type="GO" id="GO:0000155">
    <property type="term" value="F:phosphorelay sensor kinase activity"/>
    <property type="evidence" value="ECO:0007669"/>
    <property type="project" value="InterPro"/>
</dbReference>
<comment type="catalytic activity">
    <reaction evidence="1">
        <text>ATP + protein L-histidine = ADP + protein N-phospho-L-histidine.</text>
        <dbReference type="EC" id="2.7.13.3"/>
    </reaction>
</comment>
<keyword evidence="9" id="KW-0418">Kinase</keyword>
<dbReference type="Gene3D" id="3.30.565.10">
    <property type="entry name" value="Histidine kinase-like ATPase, C-terminal domain"/>
    <property type="match status" value="1"/>
</dbReference>
<feature type="transmembrane region" description="Helical" evidence="6">
    <location>
        <begin position="44"/>
        <end position="63"/>
    </location>
</feature>
<evidence type="ECO:0000313" key="10">
    <source>
        <dbReference type="Proteomes" id="UP000292423"/>
    </source>
</evidence>
<dbReference type="EC" id="2.7.13.3" evidence="2"/>
<dbReference type="CDD" id="cd00082">
    <property type="entry name" value="HisKA"/>
    <property type="match status" value="1"/>
</dbReference>
<dbReference type="InterPro" id="IPR001789">
    <property type="entry name" value="Sig_transdc_resp-reg_receiver"/>
</dbReference>
<dbReference type="InterPro" id="IPR003661">
    <property type="entry name" value="HisK_dim/P_dom"/>
</dbReference>
<name>A0A4Q7YN87_9GAMM</name>
<sequence>MALCLWPWFPRRIPTGLRLRATGMPLSMVVVIGVSLLFRDSPSATLSFISLLPLLAAAELLSFRCQPLVSENNRAWQTGITVLLTLTVATLFLDVRRAYLLAALLHVSGFFLLTAWLHAKGALKRINARFYVLGLFLVMISALAILSGNRSDWGLVFFSGLALGCLSALTILWAIEMEDFRELLPAMSGNSPDNGSESSEQQQLFMSISHDMRTPLSGILGMTELLLETPLTPVQREYAQTVQSSGNALLHVLNDRLEVANQSLQSPTILEEVFDLSELLSYCLDLFKTHADEKQLELIGYLDTALPRQVMGDVVHLRQILSRLIHNALRFTDIGEVVVSIKSAILNGDLGLQFSVQDTGMGMDEEHQAGLFEPGNAIRTSNVWHIGPDLATCRQLIAAMGGELTVESKPHQGTLLGFTLPLKSASGAGSETTTEFIATFSGKRLLVVDDNRTVSRVLAEQATQWGMRVNTAESGTEALAVARNAANLGQPFDVIIMDYQMPGMSGLQLGARLKEDPLITNDVILIMLTGLRHNNIHTLARNAGIHRVISKPVTSRQLRQVISQELRRMDGIQQPESNGDVAMRLGRLKVLIAEDNQLSQKVIRGMMQKLGVDSTLVSNGREAVQAVMRDHYDLVLMDCDMPYVDGYAATQEIRNWERQQQRKPLPILALTAHILEEQKQKAFRAGMNEHLSKPIELCDLQNALIRWSKD</sequence>
<dbReference type="InterPro" id="IPR036097">
    <property type="entry name" value="HisK_dim/P_sf"/>
</dbReference>
<dbReference type="Pfam" id="PF02518">
    <property type="entry name" value="HATPase_c"/>
    <property type="match status" value="1"/>
</dbReference>
<accession>A0A4Q7YN87</accession>
<keyword evidence="3 5" id="KW-0597">Phosphoprotein</keyword>
<dbReference type="InterPro" id="IPR005467">
    <property type="entry name" value="His_kinase_dom"/>
</dbReference>
<dbReference type="PROSITE" id="PS50109">
    <property type="entry name" value="HIS_KIN"/>
    <property type="match status" value="1"/>
</dbReference>
<evidence type="ECO:0000256" key="6">
    <source>
        <dbReference type="SAM" id="Phobius"/>
    </source>
</evidence>
<evidence type="ECO:0000256" key="4">
    <source>
        <dbReference type="ARBA" id="ARBA00023012"/>
    </source>
</evidence>
<feature type="transmembrane region" description="Helical" evidence="6">
    <location>
        <begin position="75"/>
        <end position="93"/>
    </location>
</feature>
<dbReference type="SMART" id="SM00387">
    <property type="entry name" value="HATPase_c"/>
    <property type="match status" value="1"/>
</dbReference>
<evidence type="ECO:0000256" key="5">
    <source>
        <dbReference type="PROSITE-ProRule" id="PRU00169"/>
    </source>
</evidence>
<evidence type="ECO:0000256" key="2">
    <source>
        <dbReference type="ARBA" id="ARBA00012438"/>
    </source>
</evidence>
<feature type="domain" description="Response regulatory" evidence="8">
    <location>
        <begin position="444"/>
        <end position="566"/>
    </location>
</feature>
<keyword evidence="10" id="KW-1185">Reference proteome</keyword>
<dbReference type="InterPro" id="IPR036890">
    <property type="entry name" value="HATPase_C_sf"/>
</dbReference>
<evidence type="ECO:0000259" key="8">
    <source>
        <dbReference type="PROSITE" id="PS50110"/>
    </source>
</evidence>
<reference evidence="9 10" key="1">
    <citation type="submission" date="2019-02" db="EMBL/GenBank/DDBJ databases">
        <title>Genomic Encyclopedia of Type Strains, Phase IV (KMG-IV): sequencing the most valuable type-strain genomes for metagenomic binning, comparative biology and taxonomic classification.</title>
        <authorList>
            <person name="Goeker M."/>
        </authorList>
    </citation>
    <scope>NUCLEOTIDE SEQUENCE [LARGE SCALE GENOMIC DNA]</scope>
    <source>
        <strain evidence="9 10">DSM 105135</strain>
    </source>
</reference>
<dbReference type="InterPro" id="IPR011006">
    <property type="entry name" value="CheY-like_superfamily"/>
</dbReference>
<dbReference type="Gene3D" id="1.10.287.130">
    <property type="match status" value="1"/>
</dbReference>
<keyword evidence="4" id="KW-0902">Two-component regulatory system</keyword>
<dbReference type="PANTHER" id="PTHR45339">
    <property type="entry name" value="HYBRID SIGNAL TRANSDUCTION HISTIDINE KINASE J"/>
    <property type="match status" value="1"/>
</dbReference>
<keyword evidence="6" id="KW-0812">Transmembrane</keyword>
<organism evidence="9 10">
    <name type="scientific">Fluviicoccus keumensis</name>
    <dbReference type="NCBI Taxonomy" id="1435465"/>
    <lineage>
        <taxon>Bacteria</taxon>
        <taxon>Pseudomonadati</taxon>
        <taxon>Pseudomonadota</taxon>
        <taxon>Gammaproteobacteria</taxon>
        <taxon>Moraxellales</taxon>
        <taxon>Moraxellaceae</taxon>
        <taxon>Fluviicoccus</taxon>
    </lineage>
</organism>
<evidence type="ECO:0000313" key="9">
    <source>
        <dbReference type="EMBL" id="RZU38095.1"/>
    </source>
</evidence>
<feature type="domain" description="Response regulatory" evidence="8">
    <location>
        <begin position="589"/>
        <end position="708"/>
    </location>
</feature>
<feature type="transmembrane region" description="Helical" evidence="6">
    <location>
        <begin position="99"/>
        <end position="118"/>
    </location>
</feature>
<feature type="transmembrane region" description="Helical" evidence="6">
    <location>
        <begin position="21"/>
        <end position="38"/>
    </location>
</feature>
<dbReference type="EMBL" id="SHKX01000014">
    <property type="protein sequence ID" value="RZU38095.1"/>
    <property type="molecule type" value="Genomic_DNA"/>
</dbReference>
<dbReference type="Pfam" id="PF00512">
    <property type="entry name" value="HisKA"/>
    <property type="match status" value="1"/>
</dbReference>
<evidence type="ECO:0000256" key="1">
    <source>
        <dbReference type="ARBA" id="ARBA00000085"/>
    </source>
</evidence>
<protein>
    <recommendedName>
        <fullName evidence="2">histidine kinase</fullName>
        <ecNumber evidence="2">2.7.13.3</ecNumber>
    </recommendedName>
</protein>
<feature type="transmembrane region" description="Helical" evidence="6">
    <location>
        <begin position="153"/>
        <end position="175"/>
    </location>
</feature>
<dbReference type="PROSITE" id="PS50110">
    <property type="entry name" value="RESPONSE_REGULATORY"/>
    <property type="match status" value="2"/>
</dbReference>
<dbReference type="CDD" id="cd17546">
    <property type="entry name" value="REC_hyHK_CKI1_RcsC-like"/>
    <property type="match status" value="2"/>
</dbReference>
<dbReference type="PANTHER" id="PTHR45339:SF1">
    <property type="entry name" value="HYBRID SIGNAL TRANSDUCTION HISTIDINE KINASE J"/>
    <property type="match status" value="1"/>
</dbReference>
<evidence type="ECO:0000256" key="3">
    <source>
        <dbReference type="ARBA" id="ARBA00022553"/>
    </source>
</evidence>